<organism evidence="2">
    <name type="scientific">Amphora coffeiformis</name>
    <dbReference type="NCBI Taxonomy" id="265554"/>
    <lineage>
        <taxon>Eukaryota</taxon>
        <taxon>Sar</taxon>
        <taxon>Stramenopiles</taxon>
        <taxon>Ochrophyta</taxon>
        <taxon>Bacillariophyta</taxon>
        <taxon>Bacillariophyceae</taxon>
        <taxon>Bacillariophycidae</taxon>
        <taxon>Thalassiophysales</taxon>
        <taxon>Catenulaceae</taxon>
        <taxon>Amphora</taxon>
    </lineage>
</organism>
<protein>
    <submittedName>
        <fullName evidence="2">Uncharacterized protein</fullName>
    </submittedName>
</protein>
<feature type="region of interest" description="Disordered" evidence="1">
    <location>
        <begin position="1"/>
        <end position="43"/>
    </location>
</feature>
<name>A0A7S3LF40_9STRA</name>
<gene>
    <name evidence="2" type="ORF">ACOF00016_LOCUS17097</name>
</gene>
<dbReference type="AlphaFoldDB" id="A0A7S3LF40"/>
<reference evidence="2" key="1">
    <citation type="submission" date="2021-01" db="EMBL/GenBank/DDBJ databases">
        <authorList>
            <person name="Corre E."/>
            <person name="Pelletier E."/>
            <person name="Niang G."/>
            <person name="Scheremetjew M."/>
            <person name="Finn R."/>
            <person name="Kale V."/>
            <person name="Holt S."/>
            <person name="Cochrane G."/>
            <person name="Meng A."/>
            <person name="Brown T."/>
            <person name="Cohen L."/>
        </authorList>
    </citation>
    <scope>NUCLEOTIDE SEQUENCE</scope>
    <source>
        <strain evidence="2">CCMP127</strain>
    </source>
</reference>
<feature type="compositionally biased region" description="Low complexity" evidence="1">
    <location>
        <begin position="20"/>
        <end position="39"/>
    </location>
</feature>
<proteinExistence type="predicted"/>
<accession>A0A7S3LF40</accession>
<evidence type="ECO:0000256" key="1">
    <source>
        <dbReference type="SAM" id="MobiDB-lite"/>
    </source>
</evidence>
<evidence type="ECO:0000313" key="2">
    <source>
        <dbReference type="EMBL" id="CAE0420310.1"/>
    </source>
</evidence>
<dbReference type="EMBL" id="HBIM01023104">
    <property type="protein sequence ID" value="CAE0420310.1"/>
    <property type="molecule type" value="Transcribed_RNA"/>
</dbReference>
<sequence>MTTTKVPEADIIHEPLLVQADPSAASSSTDTTNSSPDFSRPLASERQIKGAMWAGGIAGLLVGGPIGAGLGVWAGNHFAKKNDGDVGRFTRKAGDFTLRLGGNIKREWQQATSERSD</sequence>